<dbReference type="EMBL" id="CP007268">
    <property type="protein sequence ID" value="AHK78411.1"/>
    <property type="molecule type" value="Genomic_DNA"/>
</dbReference>
<reference evidence="4" key="2">
    <citation type="submission" date="2014-02" db="EMBL/GenBank/DDBJ databases">
        <title>Draft Genome Sequence of extremely halophilic bacteria Halorhodospira halochloris.</title>
        <authorList>
            <person name="Singh K.S."/>
        </authorList>
    </citation>
    <scope>NUCLEOTIDE SEQUENCE [LARGE SCALE GENOMIC DNA]</scope>
    <source>
        <strain evidence="4">A</strain>
    </source>
</reference>
<dbReference type="HOGENOM" id="CLU_080432_1_0_6"/>
<protein>
    <submittedName>
        <fullName evidence="3">Uncharacterized protein</fullName>
    </submittedName>
</protein>
<keyword evidence="4" id="KW-1185">Reference proteome</keyword>
<keyword evidence="2" id="KW-0812">Transmembrane</keyword>
<accession>W8KS53</accession>
<evidence type="ECO:0000256" key="2">
    <source>
        <dbReference type="SAM" id="Phobius"/>
    </source>
</evidence>
<dbReference type="Pfam" id="PF20567">
    <property type="entry name" value="DUF6776"/>
    <property type="match status" value="1"/>
</dbReference>
<keyword evidence="1" id="KW-0175">Coiled coil</keyword>
<sequence>MVRWRKGLPDLSTGYHVEYRNPWLRTVVRLVLVLLVLGAGWQLYHLGYALGGGDYGSAKTELRDLRERVAVLGRENRQLRQDNALLQRELTVEREVSNRVRLDIQGLERRIHELTEEVDFYRNIVSPDELERGLHIHKVQLTPADVPGAYRYQLVLTQVQGNRSLEGRVNLQLEGRRNGESIQLEHGDLVPGEVDGRPFSFRYFQVVSGRLHLPGDVIPEALMVSVEPEGSHARSVQQRETWSSLFNEGDS</sequence>
<feature type="transmembrane region" description="Helical" evidence="2">
    <location>
        <begin position="26"/>
        <end position="44"/>
    </location>
</feature>
<dbReference type="Proteomes" id="UP000019442">
    <property type="component" value="Chromosome"/>
</dbReference>
<feature type="coiled-coil region" evidence="1">
    <location>
        <begin position="62"/>
        <end position="124"/>
    </location>
</feature>
<evidence type="ECO:0000313" key="3">
    <source>
        <dbReference type="EMBL" id="AHK78411.1"/>
    </source>
</evidence>
<dbReference type="InterPro" id="IPR046703">
    <property type="entry name" value="DUF6776"/>
</dbReference>
<reference evidence="3 4" key="1">
    <citation type="journal article" date="2014" name="J Genomics">
        <title>Draft Genome Sequence of the Extremely Halophilic Phototrophic Purple Sulfur Bacterium Halorhodospira halochloris.</title>
        <authorList>
            <person name="Singh K.S."/>
            <person name="Kirksey J."/>
            <person name="Hoff W.D."/>
            <person name="Deole R."/>
        </authorList>
    </citation>
    <scope>NUCLEOTIDE SEQUENCE [LARGE SCALE GENOMIC DNA]</scope>
    <source>
        <strain evidence="3 4">A</strain>
    </source>
</reference>
<dbReference type="OrthoDB" id="7056878at2"/>
<dbReference type="KEGG" id="hhc:M911_03580"/>
<evidence type="ECO:0000256" key="1">
    <source>
        <dbReference type="SAM" id="Coils"/>
    </source>
</evidence>
<keyword evidence="2" id="KW-1133">Transmembrane helix</keyword>
<organism evidence="3 4">
    <name type="scientific">Ectothiorhodospira haloalkaliphila</name>
    <dbReference type="NCBI Taxonomy" id="421628"/>
    <lineage>
        <taxon>Bacteria</taxon>
        <taxon>Pseudomonadati</taxon>
        <taxon>Pseudomonadota</taxon>
        <taxon>Gammaproteobacteria</taxon>
        <taxon>Chromatiales</taxon>
        <taxon>Ectothiorhodospiraceae</taxon>
        <taxon>Ectothiorhodospira</taxon>
    </lineage>
</organism>
<evidence type="ECO:0000313" key="4">
    <source>
        <dbReference type="Proteomes" id="UP000019442"/>
    </source>
</evidence>
<gene>
    <name evidence="3" type="ORF">M911_03580</name>
</gene>
<dbReference type="RefSeq" id="WP_025280764.1">
    <property type="nucleotide sequence ID" value="NZ_CP007268.1"/>
</dbReference>
<proteinExistence type="predicted"/>
<keyword evidence="2" id="KW-0472">Membrane</keyword>
<dbReference type="PATRIC" id="fig|1354791.3.peg.1111"/>
<dbReference type="AlphaFoldDB" id="W8KS53"/>
<name>W8KS53_9GAMM</name>